<dbReference type="EMBL" id="JAVYII010000004">
    <property type="protein sequence ID" value="MDT9593663.1"/>
    <property type="molecule type" value="Genomic_DNA"/>
</dbReference>
<dbReference type="SMART" id="SM00342">
    <property type="entry name" value="HTH_ARAC"/>
    <property type="match status" value="1"/>
</dbReference>
<evidence type="ECO:0000313" key="5">
    <source>
        <dbReference type="Proteomes" id="UP001268542"/>
    </source>
</evidence>
<evidence type="ECO:0000256" key="1">
    <source>
        <dbReference type="ARBA" id="ARBA00023015"/>
    </source>
</evidence>
<dbReference type="Gene3D" id="1.10.10.60">
    <property type="entry name" value="Homeodomain-like"/>
    <property type="match status" value="1"/>
</dbReference>
<organism evidence="4 5">
    <name type="scientific">Nocardioides imazamoxiresistens</name>
    <dbReference type="NCBI Taxonomy" id="3231893"/>
    <lineage>
        <taxon>Bacteria</taxon>
        <taxon>Bacillati</taxon>
        <taxon>Actinomycetota</taxon>
        <taxon>Actinomycetes</taxon>
        <taxon>Propionibacteriales</taxon>
        <taxon>Nocardioidaceae</taxon>
        <taxon>Nocardioides</taxon>
    </lineage>
</organism>
<dbReference type="PROSITE" id="PS01124">
    <property type="entry name" value="HTH_ARAC_FAMILY_2"/>
    <property type="match status" value="1"/>
</dbReference>
<keyword evidence="1" id="KW-0805">Transcription regulation</keyword>
<dbReference type="RefSeq" id="WP_315733155.1">
    <property type="nucleotide sequence ID" value="NZ_JAVYII010000004.1"/>
</dbReference>
<gene>
    <name evidence="4" type="ORF">RDV89_11335</name>
</gene>
<evidence type="ECO:0000259" key="3">
    <source>
        <dbReference type="PROSITE" id="PS01124"/>
    </source>
</evidence>
<dbReference type="InterPro" id="IPR009057">
    <property type="entry name" value="Homeodomain-like_sf"/>
</dbReference>
<keyword evidence="2" id="KW-0804">Transcription</keyword>
<proteinExistence type="predicted"/>
<feature type="domain" description="HTH araC/xylS-type" evidence="3">
    <location>
        <begin position="10"/>
        <end position="108"/>
    </location>
</feature>
<dbReference type="PANTHER" id="PTHR11019">
    <property type="entry name" value="HTH-TYPE TRANSCRIPTIONAL REGULATOR NIMR"/>
    <property type="match status" value="1"/>
</dbReference>
<sequence length="317" mass="34583">MSEHAPTGRDRLRELLDAVLDEENPRLGDMARDAHASPHHFARQVSRDAGEPPVALRRRVLLERAAWRLASGGSVTDAALEAGYDSVDGFARAFGRAYGHPPSATTAGTAPWLSAPNGIHFHPPSNLWVRDDDAPRPHRARLDPVLAVQLHHGVADTTLLLETARHLDAEAYRRVLLPGHRVHAWTPPEESVAALLAGAVFAEEVWVASIEGADHPGAGGDDLADLERRHRRAGPRWIAAVTGIAERDAWADRLVDALCEPPESFVLSAVVAHVLQYTAHRRLLVRGLLRDLGVLDDAPPAPDLGDPLEWAREPHRP</sequence>
<evidence type="ECO:0000256" key="2">
    <source>
        <dbReference type="ARBA" id="ARBA00023163"/>
    </source>
</evidence>
<comment type="caution">
    <text evidence="4">The sequence shown here is derived from an EMBL/GenBank/DDBJ whole genome shotgun (WGS) entry which is preliminary data.</text>
</comment>
<dbReference type="InterPro" id="IPR018060">
    <property type="entry name" value="HTH_AraC"/>
</dbReference>
<protein>
    <submittedName>
        <fullName evidence="4">Helix-turn-helix transcriptional regulator</fullName>
    </submittedName>
</protein>
<accession>A0ABU3PWQ2</accession>
<dbReference type="Proteomes" id="UP001268542">
    <property type="component" value="Unassembled WGS sequence"/>
</dbReference>
<name>A0ABU3PWQ2_9ACTN</name>
<evidence type="ECO:0000313" key="4">
    <source>
        <dbReference type="EMBL" id="MDT9593663.1"/>
    </source>
</evidence>
<reference evidence="4 5" key="1">
    <citation type="submission" date="2023-08" db="EMBL/GenBank/DDBJ databases">
        <title>Nocardioides seae sp. nov., a bacterium isolated from a soil.</title>
        <authorList>
            <person name="Wang X."/>
        </authorList>
    </citation>
    <scope>NUCLEOTIDE SEQUENCE [LARGE SCALE GENOMIC DNA]</scope>
    <source>
        <strain evidence="4 5">YZH12</strain>
    </source>
</reference>
<dbReference type="PANTHER" id="PTHR11019:SF159">
    <property type="entry name" value="TRANSCRIPTIONAL REGULATOR-RELATED"/>
    <property type="match status" value="1"/>
</dbReference>
<keyword evidence="5" id="KW-1185">Reference proteome</keyword>
<dbReference type="SUPFAM" id="SSF46689">
    <property type="entry name" value="Homeodomain-like"/>
    <property type="match status" value="1"/>
</dbReference>
<dbReference type="Pfam" id="PF12833">
    <property type="entry name" value="HTH_18"/>
    <property type="match status" value="1"/>
</dbReference>